<comment type="caution">
    <text evidence="1">The sequence shown here is derived from an EMBL/GenBank/DDBJ whole genome shotgun (WGS) entry which is preliminary data.</text>
</comment>
<evidence type="ECO:0000313" key="1">
    <source>
        <dbReference type="EMBL" id="KAG0435803.1"/>
    </source>
</evidence>
<evidence type="ECO:0000313" key="2">
    <source>
        <dbReference type="Proteomes" id="UP000805193"/>
    </source>
</evidence>
<keyword evidence="2" id="KW-1185">Reference proteome</keyword>
<accession>A0AC60QL28</accession>
<sequence>IEVLPEVVAAVGKHMDVYLDGGVMYGTDVIKALAIGAKAVFVGRPALWSLSYN</sequence>
<name>A0AC60QL28_IXOPE</name>
<feature type="non-terminal residue" evidence="1">
    <location>
        <position position="53"/>
    </location>
</feature>
<feature type="non-terminal residue" evidence="1">
    <location>
        <position position="1"/>
    </location>
</feature>
<proteinExistence type="predicted"/>
<organism evidence="1 2">
    <name type="scientific">Ixodes persulcatus</name>
    <name type="common">Taiga tick</name>
    <dbReference type="NCBI Taxonomy" id="34615"/>
    <lineage>
        <taxon>Eukaryota</taxon>
        <taxon>Metazoa</taxon>
        <taxon>Ecdysozoa</taxon>
        <taxon>Arthropoda</taxon>
        <taxon>Chelicerata</taxon>
        <taxon>Arachnida</taxon>
        <taxon>Acari</taxon>
        <taxon>Parasitiformes</taxon>
        <taxon>Ixodida</taxon>
        <taxon>Ixodoidea</taxon>
        <taxon>Ixodidae</taxon>
        <taxon>Ixodinae</taxon>
        <taxon>Ixodes</taxon>
    </lineage>
</organism>
<dbReference type="EMBL" id="JABSTQ010007380">
    <property type="protein sequence ID" value="KAG0435803.1"/>
    <property type="molecule type" value="Genomic_DNA"/>
</dbReference>
<gene>
    <name evidence="1" type="ORF">HPB47_018313</name>
</gene>
<protein>
    <submittedName>
        <fullName evidence="1">Uncharacterized protein</fullName>
    </submittedName>
</protein>
<reference evidence="1 2" key="1">
    <citation type="journal article" date="2020" name="Cell">
        <title>Large-Scale Comparative Analyses of Tick Genomes Elucidate Their Genetic Diversity and Vector Capacities.</title>
        <authorList>
            <consortium name="Tick Genome and Microbiome Consortium (TIGMIC)"/>
            <person name="Jia N."/>
            <person name="Wang J."/>
            <person name="Shi W."/>
            <person name="Du L."/>
            <person name="Sun Y."/>
            <person name="Zhan W."/>
            <person name="Jiang J.F."/>
            <person name="Wang Q."/>
            <person name="Zhang B."/>
            <person name="Ji P."/>
            <person name="Bell-Sakyi L."/>
            <person name="Cui X.M."/>
            <person name="Yuan T.T."/>
            <person name="Jiang B.G."/>
            <person name="Yang W.F."/>
            <person name="Lam T.T."/>
            <person name="Chang Q.C."/>
            <person name="Ding S.J."/>
            <person name="Wang X.J."/>
            <person name="Zhu J.G."/>
            <person name="Ruan X.D."/>
            <person name="Zhao L."/>
            <person name="Wei J.T."/>
            <person name="Ye R.Z."/>
            <person name="Que T.C."/>
            <person name="Du C.H."/>
            <person name="Zhou Y.H."/>
            <person name="Cheng J.X."/>
            <person name="Dai P.F."/>
            <person name="Guo W.B."/>
            <person name="Han X.H."/>
            <person name="Huang E.J."/>
            <person name="Li L.F."/>
            <person name="Wei W."/>
            <person name="Gao Y.C."/>
            <person name="Liu J.Z."/>
            <person name="Shao H.Z."/>
            <person name="Wang X."/>
            <person name="Wang C.C."/>
            <person name="Yang T.C."/>
            <person name="Huo Q.B."/>
            <person name="Li W."/>
            <person name="Chen H.Y."/>
            <person name="Chen S.E."/>
            <person name="Zhou L.G."/>
            <person name="Ni X.B."/>
            <person name="Tian J.H."/>
            <person name="Sheng Y."/>
            <person name="Liu T."/>
            <person name="Pan Y.S."/>
            <person name="Xia L.Y."/>
            <person name="Li J."/>
            <person name="Zhao F."/>
            <person name="Cao W.C."/>
        </authorList>
    </citation>
    <scope>NUCLEOTIDE SEQUENCE [LARGE SCALE GENOMIC DNA]</scope>
    <source>
        <strain evidence="1">Iper-2018</strain>
    </source>
</reference>
<dbReference type="Proteomes" id="UP000805193">
    <property type="component" value="Unassembled WGS sequence"/>
</dbReference>